<dbReference type="PANTHER" id="PTHR32401">
    <property type="entry name" value="CONCANAVALIN A-LIKE LECTIN FAMILY PROTEIN"/>
    <property type="match status" value="1"/>
</dbReference>
<dbReference type="Pfam" id="PF00139">
    <property type="entry name" value="Lectin_legB"/>
    <property type="match status" value="1"/>
</dbReference>
<dbReference type="OrthoDB" id="782726at2759"/>
<dbReference type="EMBL" id="AGNK02000536">
    <property type="status" value="NOT_ANNOTATED_CDS"/>
    <property type="molecule type" value="Genomic_DNA"/>
</dbReference>
<evidence type="ECO:0000313" key="5">
    <source>
        <dbReference type="EnsemblPlants" id="KQL31337"/>
    </source>
</evidence>
<dbReference type="HOGENOM" id="CLU_1790244_0_0_1"/>
<sequence>MSSSTLASLQTAMVTPAGLVELTNGTAHSKGHVFHPTTLCLREPPLDTNGGGTIRSFSASFVFDIVSAAEAMGAGHSLALVVSPTKDLSSGVPTSYLGLLNDTQIFAVELDAHKVMPGSIQVYIATDPWCPRGAVAGCKSLESLT</sequence>
<evidence type="ECO:0000256" key="1">
    <source>
        <dbReference type="ARBA" id="ARBA00007606"/>
    </source>
</evidence>
<protein>
    <recommendedName>
        <fullName evidence="3">Legume lectin domain-containing protein</fullName>
    </recommendedName>
</protein>
<dbReference type="STRING" id="4555.K3YXS8"/>
<dbReference type="GO" id="GO:0030246">
    <property type="term" value="F:carbohydrate binding"/>
    <property type="evidence" value="ECO:0007669"/>
    <property type="project" value="UniProtKB-KW"/>
</dbReference>
<accession>K3YXS8</accession>
<keyword evidence="6" id="KW-1185">Reference proteome</keyword>
<dbReference type="InterPro" id="IPR001220">
    <property type="entry name" value="Legume_lectin_dom"/>
</dbReference>
<evidence type="ECO:0000313" key="4">
    <source>
        <dbReference type="EMBL" id="RCV08186.1"/>
    </source>
</evidence>
<proteinExistence type="inferred from homology"/>
<dbReference type="AlphaFoldDB" id="K3YXS8"/>
<dbReference type="InterPro" id="IPR013320">
    <property type="entry name" value="ConA-like_dom_sf"/>
</dbReference>
<gene>
    <name evidence="4" type="ORF">SETIT_1G306000v2</name>
</gene>
<reference evidence="4" key="2">
    <citation type="submission" date="2015-07" db="EMBL/GenBank/DDBJ databases">
        <authorList>
            <person name="Noorani M."/>
        </authorList>
    </citation>
    <scope>NUCLEOTIDE SEQUENCE</scope>
    <source>
        <strain evidence="4">Yugu1</strain>
    </source>
</reference>
<evidence type="ECO:0000313" key="6">
    <source>
        <dbReference type="Proteomes" id="UP000004995"/>
    </source>
</evidence>
<reference evidence="5" key="3">
    <citation type="submission" date="2018-08" db="UniProtKB">
        <authorList>
            <consortium name="EnsemblPlants"/>
        </authorList>
    </citation>
    <scope>IDENTIFICATION</scope>
    <source>
        <strain evidence="5">Yugu1</strain>
    </source>
</reference>
<comment type="similarity">
    <text evidence="1">Belongs to the leguminous lectin family.</text>
</comment>
<evidence type="ECO:0000256" key="2">
    <source>
        <dbReference type="ARBA" id="ARBA00022734"/>
    </source>
</evidence>
<dbReference type="PANTHER" id="PTHR32401:SF50">
    <property type="entry name" value="OS07G0133000 PROTEIN"/>
    <property type="match status" value="1"/>
</dbReference>
<dbReference type="InterPro" id="IPR050258">
    <property type="entry name" value="Leguminous_Lectin"/>
</dbReference>
<dbReference type="SUPFAM" id="SSF49899">
    <property type="entry name" value="Concanavalin A-like lectins/glucanases"/>
    <property type="match status" value="1"/>
</dbReference>
<dbReference type="Gramene" id="KQL31337">
    <property type="protein sequence ID" value="KQL31337"/>
    <property type="gene ID" value="SETIT_019076mg"/>
</dbReference>
<keyword evidence="2" id="KW-0430">Lectin</keyword>
<organism evidence="4">
    <name type="scientific">Setaria italica</name>
    <name type="common">Foxtail millet</name>
    <name type="synonym">Panicum italicum</name>
    <dbReference type="NCBI Taxonomy" id="4555"/>
    <lineage>
        <taxon>Eukaryota</taxon>
        <taxon>Viridiplantae</taxon>
        <taxon>Streptophyta</taxon>
        <taxon>Embryophyta</taxon>
        <taxon>Tracheophyta</taxon>
        <taxon>Spermatophyta</taxon>
        <taxon>Magnoliopsida</taxon>
        <taxon>Liliopsida</taxon>
        <taxon>Poales</taxon>
        <taxon>Poaceae</taxon>
        <taxon>PACMAD clade</taxon>
        <taxon>Panicoideae</taxon>
        <taxon>Panicodae</taxon>
        <taxon>Paniceae</taxon>
        <taxon>Cenchrinae</taxon>
        <taxon>Setaria</taxon>
    </lineage>
</organism>
<dbReference type="EnsemblPlants" id="KQL31337">
    <property type="protein sequence ID" value="KQL31337"/>
    <property type="gene ID" value="SETIT_019076mg"/>
</dbReference>
<evidence type="ECO:0000259" key="3">
    <source>
        <dbReference type="Pfam" id="PF00139"/>
    </source>
</evidence>
<reference evidence="4 6" key="1">
    <citation type="journal article" date="2012" name="Nat. Biotechnol.">
        <title>Reference genome sequence of the model plant Setaria.</title>
        <authorList>
            <person name="Bennetzen J.L."/>
            <person name="Schmutz J."/>
            <person name="Wang H."/>
            <person name="Percifield R."/>
            <person name="Hawkins J."/>
            <person name="Pontaroli A.C."/>
            <person name="Estep M."/>
            <person name="Feng L."/>
            <person name="Vaughn J.N."/>
            <person name="Grimwood J."/>
            <person name="Jenkins J."/>
            <person name="Barry K."/>
            <person name="Lindquist E."/>
            <person name="Hellsten U."/>
            <person name="Deshpande S."/>
            <person name="Wang X."/>
            <person name="Wu X."/>
            <person name="Mitros T."/>
            <person name="Triplett J."/>
            <person name="Yang X."/>
            <person name="Ye C.Y."/>
            <person name="Mauro-Herrera M."/>
            <person name="Wang L."/>
            <person name="Li P."/>
            <person name="Sharma M."/>
            <person name="Sharma R."/>
            <person name="Ronald P.C."/>
            <person name="Panaud O."/>
            <person name="Kellogg E.A."/>
            <person name="Brutnell T.P."/>
            <person name="Doust A.N."/>
            <person name="Tuskan G.A."/>
            <person name="Rokhsar D."/>
            <person name="Devos K.M."/>
        </authorList>
    </citation>
    <scope>NUCLEOTIDE SEQUENCE [LARGE SCALE GENOMIC DNA]</scope>
    <source>
        <strain evidence="6">cv. Yugu1</strain>
        <strain evidence="4">Yugu1</strain>
    </source>
</reference>
<dbReference type="EMBL" id="CM003528">
    <property type="protein sequence ID" value="RCV08186.1"/>
    <property type="molecule type" value="Genomic_DNA"/>
</dbReference>
<dbReference type="Proteomes" id="UP000004995">
    <property type="component" value="Unassembled WGS sequence"/>
</dbReference>
<dbReference type="Gene3D" id="2.60.120.200">
    <property type="match status" value="1"/>
</dbReference>
<name>K3YXS8_SETIT</name>
<feature type="domain" description="Legume lectin" evidence="3">
    <location>
        <begin position="5"/>
        <end position="113"/>
    </location>
</feature>